<protein>
    <submittedName>
        <fullName evidence="1">Uncharacterized protein</fullName>
    </submittedName>
</protein>
<dbReference type="eggNOG" id="COG4297">
    <property type="taxonomic scope" value="Bacteria"/>
</dbReference>
<dbReference type="AlphaFoldDB" id="I3TPU1"/>
<evidence type="ECO:0000313" key="1">
    <source>
        <dbReference type="EMBL" id="AFK54779.1"/>
    </source>
</evidence>
<gene>
    <name evidence="1" type="ordered locus">TMO_2941</name>
</gene>
<reference evidence="1 2" key="1">
    <citation type="journal article" date="2012" name="J. Am. Chem. Soc.">
        <title>Bacterial biosynthesis and maturation of the didemnin anti-cancer agents.</title>
        <authorList>
            <person name="Xu Y."/>
            <person name="Kersten R.D."/>
            <person name="Nam S.J."/>
            <person name="Lu L."/>
            <person name="Al-Suwailem A.M."/>
            <person name="Zheng H."/>
            <person name="Fenical W."/>
            <person name="Dorrestein P.C."/>
            <person name="Moore B.S."/>
            <person name="Qian P.Y."/>
        </authorList>
    </citation>
    <scope>NUCLEOTIDE SEQUENCE [LARGE SCALE GENOMIC DNA]</scope>
    <source>
        <strain evidence="1 2">KA081020-065</strain>
    </source>
</reference>
<dbReference type="KEGG" id="tmo:TMO_2941"/>
<proteinExistence type="predicted"/>
<dbReference type="EMBL" id="CP003236">
    <property type="protein sequence ID" value="AFK54779.1"/>
    <property type="molecule type" value="Genomic_DNA"/>
</dbReference>
<name>I3TPU1_TISMK</name>
<dbReference type="Gene3D" id="2.60.120.10">
    <property type="entry name" value="Jelly Rolls"/>
    <property type="match status" value="1"/>
</dbReference>
<dbReference type="SUPFAM" id="SSF51182">
    <property type="entry name" value="RmlC-like cupins"/>
    <property type="match status" value="1"/>
</dbReference>
<dbReference type="InterPro" id="IPR014710">
    <property type="entry name" value="RmlC-like_jellyroll"/>
</dbReference>
<dbReference type="RefSeq" id="WP_014746456.1">
    <property type="nucleotide sequence ID" value="NC_017956.1"/>
</dbReference>
<accession>I3TPU1</accession>
<dbReference type="HOGENOM" id="CLU_137188_0_0_5"/>
<dbReference type="InterPro" id="IPR011051">
    <property type="entry name" value="RmlC_Cupin_sf"/>
</dbReference>
<evidence type="ECO:0000313" key="2">
    <source>
        <dbReference type="Proteomes" id="UP000005258"/>
    </source>
</evidence>
<keyword evidence="2" id="KW-1185">Reference proteome</keyword>
<dbReference type="Proteomes" id="UP000005258">
    <property type="component" value="Chromosome"/>
</dbReference>
<organism evidence="1 2">
    <name type="scientific">Tistrella mobilis (strain KA081020-065)</name>
    <dbReference type="NCBI Taxonomy" id="1110502"/>
    <lineage>
        <taxon>Bacteria</taxon>
        <taxon>Pseudomonadati</taxon>
        <taxon>Pseudomonadota</taxon>
        <taxon>Alphaproteobacteria</taxon>
        <taxon>Geminicoccales</taxon>
        <taxon>Geminicoccaceae</taxon>
        <taxon>Tistrella</taxon>
    </lineage>
</organism>
<sequence>MKPAVFSIAQELATLVPGGDFRLLDHHLADGPVMTGVIRIDAGSVKGFWERHDGGDEILVILAGRATFTISTGTIGTGGEDMQLEVGPGDVLCVPRAMTHGAVLHTPALDILFFTPRDGSSAWTDDPSVTPRH</sequence>